<feature type="binding site" evidence="7">
    <location>
        <position position="113"/>
    </location>
    <ligand>
        <name>ATP</name>
        <dbReference type="ChEBI" id="CHEBI:30616"/>
    </ligand>
</feature>
<name>A0ABW2PJE0_9BACL</name>
<protein>
    <recommendedName>
        <fullName evidence="7">Shikimate kinase</fullName>
        <shortName evidence="7">SK</shortName>
        <ecNumber evidence="7">2.7.1.71</ecNumber>
    </recommendedName>
</protein>
<organism evidence="8 9">
    <name type="scientific">Exiguobacterium aestuarii</name>
    <dbReference type="NCBI Taxonomy" id="273527"/>
    <lineage>
        <taxon>Bacteria</taxon>
        <taxon>Bacillati</taxon>
        <taxon>Bacillota</taxon>
        <taxon>Bacilli</taxon>
        <taxon>Bacillales</taxon>
        <taxon>Bacillales Family XII. Incertae Sedis</taxon>
        <taxon>Exiguobacterium</taxon>
    </lineage>
</organism>
<dbReference type="PRINTS" id="PR01100">
    <property type="entry name" value="SHIKIMTKNASE"/>
</dbReference>
<feature type="binding site" evidence="7">
    <location>
        <position position="76"/>
    </location>
    <ligand>
        <name>substrate</name>
    </ligand>
</feature>
<dbReference type="EMBL" id="JBHTCE010000001">
    <property type="protein sequence ID" value="MFC7389531.1"/>
    <property type="molecule type" value="Genomic_DNA"/>
</dbReference>
<feature type="binding site" evidence="7">
    <location>
        <position position="17"/>
    </location>
    <ligand>
        <name>Mg(2+)</name>
        <dbReference type="ChEBI" id="CHEBI:18420"/>
    </ligand>
</feature>
<dbReference type="Pfam" id="PF01202">
    <property type="entry name" value="SKI"/>
    <property type="match status" value="1"/>
</dbReference>
<feature type="binding site" evidence="7">
    <location>
        <position position="130"/>
    </location>
    <ligand>
        <name>substrate</name>
    </ligand>
</feature>
<comment type="caution">
    <text evidence="8">The sequence shown here is derived from an EMBL/GenBank/DDBJ whole genome shotgun (WGS) entry which is preliminary data.</text>
</comment>
<dbReference type="InterPro" id="IPR031322">
    <property type="entry name" value="Shikimate/glucono_kinase"/>
</dbReference>
<evidence type="ECO:0000256" key="6">
    <source>
        <dbReference type="ARBA" id="ARBA00023141"/>
    </source>
</evidence>
<proteinExistence type="inferred from homology"/>
<dbReference type="Gene3D" id="3.40.50.300">
    <property type="entry name" value="P-loop containing nucleotide triphosphate hydrolases"/>
    <property type="match status" value="1"/>
</dbReference>
<comment type="caution">
    <text evidence="7">Lacks conserved residue(s) required for the propagation of feature annotation.</text>
</comment>
<accession>A0ABW2PJE0</accession>
<dbReference type="PANTHER" id="PTHR21087:SF16">
    <property type="entry name" value="SHIKIMATE KINASE 1, CHLOROPLASTIC"/>
    <property type="match status" value="1"/>
</dbReference>
<dbReference type="CDD" id="cd00464">
    <property type="entry name" value="SK"/>
    <property type="match status" value="1"/>
</dbReference>
<dbReference type="PANTHER" id="PTHR21087">
    <property type="entry name" value="SHIKIMATE KINASE"/>
    <property type="match status" value="1"/>
</dbReference>
<keyword evidence="6 7" id="KW-0057">Aromatic amino acid biosynthesis</keyword>
<reference evidence="9" key="1">
    <citation type="journal article" date="2019" name="Int. J. Syst. Evol. Microbiol.">
        <title>The Global Catalogue of Microorganisms (GCM) 10K type strain sequencing project: providing services to taxonomists for standard genome sequencing and annotation.</title>
        <authorList>
            <consortium name="The Broad Institute Genomics Platform"/>
            <consortium name="The Broad Institute Genome Sequencing Center for Infectious Disease"/>
            <person name="Wu L."/>
            <person name="Ma J."/>
        </authorList>
    </citation>
    <scope>NUCLEOTIDE SEQUENCE [LARGE SCALE GENOMIC DNA]</scope>
    <source>
        <strain evidence="9">CCUG 55590</strain>
    </source>
</reference>
<keyword evidence="2 7" id="KW-0808">Transferase</keyword>
<evidence type="ECO:0000256" key="5">
    <source>
        <dbReference type="ARBA" id="ARBA00022840"/>
    </source>
</evidence>
<keyword evidence="7" id="KW-0963">Cytoplasm</keyword>
<keyword evidence="3 7" id="KW-0547">Nucleotide-binding</keyword>
<evidence type="ECO:0000256" key="1">
    <source>
        <dbReference type="ARBA" id="ARBA00022605"/>
    </source>
</evidence>
<comment type="cofactor">
    <cofactor evidence="7">
        <name>Mg(2+)</name>
        <dbReference type="ChEBI" id="CHEBI:18420"/>
    </cofactor>
    <text evidence="7">Binds 1 Mg(2+) ion per subunit.</text>
</comment>
<comment type="function">
    <text evidence="7">Catalyzes the specific phosphorylation of the 3-hydroxyl group of shikimic acid using ATP as a cosubstrate.</text>
</comment>
<comment type="pathway">
    <text evidence="7">Metabolic intermediate biosynthesis; chorismate biosynthesis; chorismate from D-erythrose 4-phosphate and phosphoenolpyruvate: step 5/7.</text>
</comment>
<keyword evidence="7" id="KW-0460">Magnesium</keyword>
<keyword evidence="1 7" id="KW-0028">Amino-acid biosynthesis</keyword>
<dbReference type="SUPFAM" id="SSF52540">
    <property type="entry name" value="P-loop containing nucleoside triphosphate hydrolases"/>
    <property type="match status" value="1"/>
</dbReference>
<keyword evidence="5 7" id="KW-0067">ATP-binding</keyword>
<keyword evidence="4 7" id="KW-0418">Kinase</keyword>
<comment type="catalytic activity">
    <reaction evidence="7">
        <text>shikimate + ATP = 3-phosphoshikimate + ADP + H(+)</text>
        <dbReference type="Rhea" id="RHEA:13121"/>
        <dbReference type="ChEBI" id="CHEBI:15378"/>
        <dbReference type="ChEBI" id="CHEBI:30616"/>
        <dbReference type="ChEBI" id="CHEBI:36208"/>
        <dbReference type="ChEBI" id="CHEBI:145989"/>
        <dbReference type="ChEBI" id="CHEBI:456216"/>
        <dbReference type="EC" id="2.7.1.71"/>
    </reaction>
</comment>
<evidence type="ECO:0000256" key="7">
    <source>
        <dbReference type="HAMAP-Rule" id="MF_00109"/>
    </source>
</evidence>
<evidence type="ECO:0000313" key="9">
    <source>
        <dbReference type="Proteomes" id="UP001596439"/>
    </source>
</evidence>
<dbReference type="InterPro" id="IPR000623">
    <property type="entry name" value="Shikimate_kinase/TSH1"/>
</dbReference>
<comment type="subunit">
    <text evidence="7">Monomer.</text>
</comment>
<keyword evidence="9" id="KW-1185">Reference proteome</keyword>
<dbReference type="GO" id="GO:0016301">
    <property type="term" value="F:kinase activity"/>
    <property type="evidence" value="ECO:0007669"/>
    <property type="project" value="UniProtKB-KW"/>
</dbReference>
<dbReference type="Proteomes" id="UP001596439">
    <property type="component" value="Unassembled WGS sequence"/>
</dbReference>
<evidence type="ECO:0000256" key="2">
    <source>
        <dbReference type="ARBA" id="ARBA00022679"/>
    </source>
</evidence>
<dbReference type="EC" id="2.7.1.71" evidence="7"/>
<evidence type="ECO:0000256" key="4">
    <source>
        <dbReference type="ARBA" id="ARBA00022777"/>
    </source>
</evidence>
<comment type="subcellular location">
    <subcellularLocation>
        <location evidence="7">Cytoplasm</location>
    </subcellularLocation>
</comment>
<dbReference type="RefSeq" id="WP_214787492.1">
    <property type="nucleotide sequence ID" value="NZ_JANIEL010000131.1"/>
</dbReference>
<feature type="binding site" evidence="7">
    <location>
        <position position="33"/>
    </location>
    <ligand>
        <name>substrate</name>
    </ligand>
</feature>
<dbReference type="HAMAP" id="MF_00109">
    <property type="entry name" value="Shikimate_kinase"/>
    <property type="match status" value="1"/>
</dbReference>
<evidence type="ECO:0000313" key="8">
    <source>
        <dbReference type="EMBL" id="MFC7389531.1"/>
    </source>
</evidence>
<sequence length="162" mass="18698">MNKKPFYIVGFMGTGKSTLFTFIREFGEVVDLDREIETIVGTDIATYFDRYGESAFRDAETKVLQGIDVDFVLTGGGIVERSENIRWMREHGKIIHLDLPFEECWARIKDSNRPLVRKGESEVRALYNRRVTLYQEADEKIDASQAPRCIAEQIIRMKEGKV</sequence>
<feature type="binding site" evidence="7">
    <location>
        <position position="57"/>
    </location>
    <ligand>
        <name>substrate</name>
    </ligand>
</feature>
<comment type="similarity">
    <text evidence="7">Belongs to the shikimate kinase family.</text>
</comment>
<dbReference type="InterPro" id="IPR027417">
    <property type="entry name" value="P-loop_NTPase"/>
</dbReference>
<gene>
    <name evidence="7" type="primary">aroK</name>
    <name evidence="8" type="ORF">ACFQO8_05195</name>
</gene>
<evidence type="ECO:0000256" key="3">
    <source>
        <dbReference type="ARBA" id="ARBA00022741"/>
    </source>
</evidence>
<keyword evidence="7" id="KW-0479">Metal-binding</keyword>
<feature type="binding site" evidence="7">
    <location>
        <begin position="13"/>
        <end position="18"/>
    </location>
    <ligand>
        <name>ATP</name>
        <dbReference type="ChEBI" id="CHEBI:30616"/>
    </ligand>
</feature>